<protein>
    <submittedName>
        <fullName evidence="2">Uncharacterized protein</fullName>
    </submittedName>
</protein>
<feature type="region of interest" description="Disordered" evidence="1">
    <location>
        <begin position="12"/>
        <end position="38"/>
    </location>
</feature>
<gene>
    <name evidence="2" type="primary">69</name>
    <name evidence="2" type="ORF">SEA_JIMINY_69</name>
</gene>
<dbReference type="Proteomes" id="UP000501476">
    <property type="component" value="Segment"/>
</dbReference>
<accession>A0A6G6XT28</accession>
<evidence type="ECO:0000313" key="2">
    <source>
        <dbReference type="EMBL" id="QIG61748.1"/>
    </source>
</evidence>
<sequence>MPSYLSRYSICATTDTGGSARPKHPRCTGPEPKPLEAHRQPREMRDMTMTELNGMTDDELRARLGLAPVDRPQTMEERIEAHVVRAMPEPEDCGVCDGKGCGDCYA</sequence>
<proteinExistence type="predicted"/>
<name>A0A6G6XT28_9CAUD</name>
<evidence type="ECO:0000313" key="3">
    <source>
        <dbReference type="Proteomes" id="UP000501476"/>
    </source>
</evidence>
<dbReference type="EMBL" id="MN945903">
    <property type="protein sequence ID" value="QIG61748.1"/>
    <property type="molecule type" value="Genomic_DNA"/>
</dbReference>
<organism evidence="2 3">
    <name type="scientific">Mycobacterium phage Jiminy</name>
    <dbReference type="NCBI Taxonomy" id="2592660"/>
    <lineage>
        <taxon>Viruses</taxon>
        <taxon>Duplodnaviria</taxon>
        <taxon>Heunggongvirae</taxon>
        <taxon>Uroviricota</taxon>
        <taxon>Caudoviricetes</taxon>
        <taxon>Bclasvirinae</taxon>
        <taxon>Pegunavirus</taxon>
        <taxon>Pegunavirus oline</taxon>
    </lineage>
</organism>
<reference evidence="2 3" key="1">
    <citation type="submission" date="2020-01" db="EMBL/GenBank/DDBJ databases">
        <authorList>
            <person name="Boehm C.M."/>
            <person name="Ahlbrecht B.C."/>
            <person name="Bau H.M."/>
            <person name="Bodnar H.M."/>
            <person name="Craven C.R."/>
            <person name="Fath Z.K."/>
            <person name="Holm M.B."/>
            <person name="Lula M.B."/>
            <person name="Pastian K.J."/>
            <person name="Popiel J.K."/>
            <person name="Postl L.C."/>
            <person name="Weisbrod J.M."/>
            <person name="Whitman F.C."/>
            <person name="Angstman J.M."/>
            <person name="Grace B.P."/>
            <person name="Zimmerman M.D."/>
            <person name="Fleischacker C.L."/>
            <person name="Williams D.C."/>
            <person name="Garlena R.A."/>
            <person name="Russell D.A."/>
            <person name="Pope W.H."/>
            <person name="Jacobs-Sera D."/>
            <person name="Hatfull G.F."/>
        </authorList>
    </citation>
    <scope>NUCLEOTIDE SEQUENCE [LARGE SCALE GENOMIC DNA]</scope>
</reference>
<evidence type="ECO:0000256" key="1">
    <source>
        <dbReference type="SAM" id="MobiDB-lite"/>
    </source>
</evidence>